<dbReference type="SUPFAM" id="SSF51556">
    <property type="entry name" value="Metallo-dependent hydrolases"/>
    <property type="match status" value="1"/>
</dbReference>
<dbReference type="Proteomes" id="UP001231109">
    <property type="component" value="Unassembled WGS sequence"/>
</dbReference>
<feature type="non-terminal residue" evidence="2">
    <location>
        <position position="392"/>
    </location>
</feature>
<dbReference type="InterPro" id="IPR032466">
    <property type="entry name" value="Metal_Hydrolase"/>
</dbReference>
<dbReference type="InterPro" id="IPR011059">
    <property type="entry name" value="Metal-dep_hydrolase_composite"/>
</dbReference>
<dbReference type="Gene3D" id="2.30.40.10">
    <property type="entry name" value="Urease, subunit C, domain 1"/>
    <property type="match status" value="1"/>
</dbReference>
<accession>A0ABT9I461</accession>
<gene>
    <name evidence="2" type="ORF">ORJ04_19655</name>
</gene>
<proteinExistence type="predicted"/>
<dbReference type="EMBL" id="JAPJDZ010000105">
    <property type="protein sequence ID" value="MDP5138167.1"/>
    <property type="molecule type" value="Genomic_DNA"/>
</dbReference>
<name>A0ABT9I461_9GAMM</name>
<feature type="transmembrane region" description="Helical" evidence="1">
    <location>
        <begin position="12"/>
        <end position="32"/>
    </location>
</feature>
<dbReference type="PANTHER" id="PTHR43135:SF3">
    <property type="entry name" value="ALPHA-D-RIBOSE 1-METHYLPHOSPHONATE 5-TRIPHOSPHATE DIPHOSPHATASE"/>
    <property type="match status" value="1"/>
</dbReference>
<organism evidence="2 3">
    <name type="scientific">Rheinheimera baltica</name>
    <dbReference type="NCBI Taxonomy" id="67576"/>
    <lineage>
        <taxon>Bacteria</taxon>
        <taxon>Pseudomonadati</taxon>
        <taxon>Pseudomonadota</taxon>
        <taxon>Gammaproteobacteria</taxon>
        <taxon>Chromatiales</taxon>
        <taxon>Chromatiaceae</taxon>
        <taxon>Rheinheimera</taxon>
    </lineage>
</organism>
<keyword evidence="1" id="KW-1133">Transmembrane helix</keyword>
<dbReference type="Gene3D" id="1.20.58.520">
    <property type="entry name" value="Amidohydrolase"/>
    <property type="match status" value="1"/>
</dbReference>
<dbReference type="Gene3D" id="3.40.50.10910">
    <property type="entry name" value="Amidohydrolase"/>
    <property type="match status" value="1"/>
</dbReference>
<dbReference type="InterPro" id="IPR051781">
    <property type="entry name" value="Metallo-dep_Hydrolase"/>
</dbReference>
<comment type="caution">
    <text evidence="2">The sequence shown here is derived from an EMBL/GenBank/DDBJ whole genome shotgun (WGS) entry which is preliminary data.</text>
</comment>
<reference evidence="2 3" key="1">
    <citation type="submission" date="2022-11" db="EMBL/GenBank/DDBJ databases">
        <title>Viruses from the air-sea interface of a natural surface slick.</title>
        <authorList>
            <person name="Rahlff J."/>
            <person name="Holmfeldt K."/>
        </authorList>
    </citation>
    <scope>NUCLEOTIDE SEQUENCE [LARGE SCALE GENOMIC DNA]</scope>
    <source>
        <strain evidence="2 3">SMS4</strain>
    </source>
</reference>
<evidence type="ECO:0000256" key="1">
    <source>
        <dbReference type="SAM" id="Phobius"/>
    </source>
</evidence>
<keyword evidence="3" id="KW-1185">Reference proteome</keyword>
<keyword evidence="1" id="KW-0472">Membrane</keyword>
<keyword evidence="1" id="KW-0812">Transmembrane</keyword>
<dbReference type="Gene3D" id="3.30.110.90">
    <property type="entry name" value="Amidohydrolase"/>
    <property type="match status" value="1"/>
</dbReference>
<protein>
    <recommendedName>
        <fullName evidence="4">Amidohydrolase-related domain-containing protein</fullName>
    </recommendedName>
</protein>
<sequence>MLTKSWTTWLKRMGVAISIGLLAGTAWLVFVINDLPNTLEPKTVKPSGVLFDNVRVLSMVDETSVTQSLQTVLVIGDKITKIAAAGEINAPVGALTIDGRGYTLMPGLIDAHIHLNDEAELAAYLAHGVTGLRNMSGYPFHLRLMERIASGHLLGPDFITTGPILNSRGPNELVLQTTVTTAEDARLAVRAQHSAGYRHVKVYSNLTRAAFDAIIDETASLGMTVTGHSPEGARTSGVPHTKPFEIPWEASLGRGLTTFEHIETLVWHGLRDKLDQQKMRLLATAIAESGEAVTPTLYAHKRLVLIAQTQGAYLNRPGAEMINPLVTWFSKSAQQYWRQVDASVYEAPHANFFLSATGLLHEAGVPLLTGTDSGSFGIIPGASVARELELLV</sequence>
<dbReference type="PANTHER" id="PTHR43135">
    <property type="entry name" value="ALPHA-D-RIBOSE 1-METHYLPHOSPHONATE 5-TRIPHOSPHATE DIPHOSPHATASE"/>
    <property type="match status" value="1"/>
</dbReference>
<evidence type="ECO:0008006" key="4">
    <source>
        <dbReference type="Google" id="ProtNLM"/>
    </source>
</evidence>
<dbReference type="SUPFAM" id="SSF51338">
    <property type="entry name" value="Composite domain of metallo-dependent hydrolases"/>
    <property type="match status" value="1"/>
</dbReference>
<evidence type="ECO:0000313" key="3">
    <source>
        <dbReference type="Proteomes" id="UP001231109"/>
    </source>
</evidence>
<evidence type="ECO:0000313" key="2">
    <source>
        <dbReference type="EMBL" id="MDP5138167.1"/>
    </source>
</evidence>